<comment type="caution">
    <text evidence="2">The sequence shown here is derived from an EMBL/GenBank/DDBJ whole genome shotgun (WGS) entry which is preliminary data.</text>
</comment>
<feature type="compositionally biased region" description="Basic and acidic residues" evidence="1">
    <location>
        <begin position="13"/>
        <end position="23"/>
    </location>
</feature>
<evidence type="ECO:0000256" key="1">
    <source>
        <dbReference type="SAM" id="MobiDB-lite"/>
    </source>
</evidence>
<protein>
    <submittedName>
        <fullName evidence="2">Uncharacterized protein</fullName>
    </submittedName>
</protein>
<reference evidence="2 3" key="1">
    <citation type="submission" date="2010-12" db="EMBL/GenBank/DDBJ databases">
        <authorList>
            <person name="Muzny D."/>
            <person name="Qin X."/>
            <person name="Deng J."/>
            <person name="Jiang H."/>
            <person name="Liu Y."/>
            <person name="Qu J."/>
            <person name="Song X.-Z."/>
            <person name="Zhang L."/>
            <person name="Thornton R."/>
            <person name="Coyle M."/>
            <person name="Francisco L."/>
            <person name="Jackson L."/>
            <person name="Javaid M."/>
            <person name="Korchina V."/>
            <person name="Kovar C."/>
            <person name="Mata R."/>
            <person name="Mathew T."/>
            <person name="Ngo R."/>
            <person name="Nguyen L."/>
            <person name="Nguyen N."/>
            <person name="Okwuonu G."/>
            <person name="Ongeri F."/>
            <person name="Pham C."/>
            <person name="Simmons D."/>
            <person name="Wilczek-Boney K."/>
            <person name="Hale W."/>
            <person name="Jakkamsetti A."/>
            <person name="Pham P."/>
            <person name="Ruth R."/>
            <person name="San Lucas F."/>
            <person name="Warren J."/>
            <person name="Zhang J."/>
            <person name="Zhao Z."/>
            <person name="Zhou C."/>
            <person name="Zhu D."/>
            <person name="Lee S."/>
            <person name="Bess C."/>
            <person name="Blankenburg K."/>
            <person name="Forbes L."/>
            <person name="Fu Q."/>
            <person name="Gubbala S."/>
            <person name="Hirani K."/>
            <person name="Jayaseelan J.C."/>
            <person name="Lara F."/>
            <person name="Munidasa M."/>
            <person name="Palculict T."/>
            <person name="Patil S."/>
            <person name="Pu L.-L."/>
            <person name="Saada N."/>
            <person name="Tang L."/>
            <person name="Weissenberger G."/>
            <person name="Zhu Y."/>
            <person name="Hemphill L."/>
            <person name="Shang Y."/>
            <person name="Youmans B."/>
            <person name="Ayvaz T."/>
            <person name="Ross M."/>
            <person name="Santibanez J."/>
            <person name="Aqrawi P."/>
            <person name="Gross S."/>
            <person name="Joshi V."/>
            <person name="Fowler G."/>
            <person name="Nazareth L."/>
            <person name="Reid J."/>
            <person name="Worley K."/>
            <person name="Petrosino J."/>
            <person name="Highlander S."/>
            <person name="Gibbs R."/>
        </authorList>
    </citation>
    <scope>NUCLEOTIDE SEQUENCE [LARGE SCALE GENOMIC DNA]</scope>
    <source>
        <strain evidence="2 3">ATCC 23263</strain>
    </source>
</reference>
<dbReference type="AlphaFoldDB" id="E6MK34"/>
<dbReference type="EMBL" id="AEQN01000033">
    <property type="protein sequence ID" value="EFV00553.1"/>
    <property type="molecule type" value="Genomic_DNA"/>
</dbReference>
<evidence type="ECO:0000313" key="3">
    <source>
        <dbReference type="Proteomes" id="UP000004754"/>
    </source>
</evidence>
<gene>
    <name evidence="2" type="ORF">HMP0721_2370</name>
</gene>
<evidence type="ECO:0000313" key="2">
    <source>
        <dbReference type="EMBL" id="EFV00553.1"/>
    </source>
</evidence>
<organism evidence="2 3">
    <name type="scientific">Pseudoramibacter alactolyticus ATCC 23263</name>
    <dbReference type="NCBI Taxonomy" id="887929"/>
    <lineage>
        <taxon>Bacteria</taxon>
        <taxon>Bacillati</taxon>
        <taxon>Bacillota</taxon>
        <taxon>Clostridia</taxon>
        <taxon>Eubacteriales</taxon>
        <taxon>Eubacteriaceae</taxon>
        <taxon>Pseudoramibacter</taxon>
    </lineage>
</organism>
<keyword evidence="3" id="KW-1185">Reference proteome</keyword>
<dbReference type="Proteomes" id="UP000004754">
    <property type="component" value="Unassembled WGS sequence"/>
</dbReference>
<accession>E6MK34</accession>
<name>E6MK34_9FIRM</name>
<dbReference type="STRING" id="887929.HMP0721_2370"/>
<feature type="region of interest" description="Disordered" evidence="1">
    <location>
        <begin position="1"/>
        <end position="25"/>
    </location>
</feature>
<sequence>MAANAIDAAGSERYNKNQNDKRQPVPGCPIEGIECKAKIRRKCGEQKI</sequence>
<dbReference type="HOGENOM" id="CLU_3156769_0_0_9"/>
<proteinExistence type="predicted"/>